<organism evidence="1 2">
    <name type="scientific">Desulfallas thermosapovorans DSM 6562</name>
    <dbReference type="NCBI Taxonomy" id="1121431"/>
    <lineage>
        <taxon>Bacteria</taxon>
        <taxon>Bacillati</taxon>
        <taxon>Bacillota</taxon>
        <taxon>Clostridia</taxon>
        <taxon>Eubacteriales</taxon>
        <taxon>Desulfallaceae</taxon>
        <taxon>Desulfallas</taxon>
    </lineage>
</organism>
<sequence length="108" mass="12367">MAVVTVGIAVYISMTTAYYNLNTAKDKFYQDNNFADYYFHVIKAPQQVTKQIETIPGVAGVTGRLQKDVTLVNDHNKRATARLTSYTLPVEYELNNGKKYFCRWVSFQ</sequence>
<keyword evidence="2" id="KW-1185">Reference proteome</keyword>
<dbReference type="EMBL" id="VNHM01000002">
    <property type="protein sequence ID" value="TYO97445.1"/>
    <property type="molecule type" value="Genomic_DNA"/>
</dbReference>
<comment type="caution">
    <text evidence="1">The sequence shown here is derived from an EMBL/GenBank/DDBJ whole genome shotgun (WGS) entry which is preliminary data.</text>
</comment>
<name>A0A5S4ZWN9_9FIRM</name>
<protein>
    <submittedName>
        <fullName evidence="1">Putative ABC transport system permease protein</fullName>
    </submittedName>
</protein>
<evidence type="ECO:0000313" key="2">
    <source>
        <dbReference type="Proteomes" id="UP000323166"/>
    </source>
</evidence>
<dbReference type="AlphaFoldDB" id="A0A5S4ZWN9"/>
<reference evidence="1 2" key="1">
    <citation type="submission" date="2019-07" db="EMBL/GenBank/DDBJ databases">
        <title>Genomic Encyclopedia of Type Strains, Phase I: the one thousand microbial genomes (KMG-I) project.</title>
        <authorList>
            <person name="Kyrpides N."/>
        </authorList>
    </citation>
    <scope>NUCLEOTIDE SEQUENCE [LARGE SCALE GENOMIC DNA]</scope>
    <source>
        <strain evidence="1 2">DSM 6562</strain>
    </source>
</reference>
<gene>
    <name evidence="1" type="ORF">LX24_00640</name>
</gene>
<evidence type="ECO:0000313" key="1">
    <source>
        <dbReference type="EMBL" id="TYO97445.1"/>
    </source>
</evidence>
<dbReference type="RefSeq" id="WP_207706510.1">
    <property type="nucleotide sequence ID" value="NZ_VNHM01000002.1"/>
</dbReference>
<proteinExistence type="predicted"/>
<dbReference type="Proteomes" id="UP000323166">
    <property type="component" value="Unassembled WGS sequence"/>
</dbReference>
<accession>A0A5S4ZWN9</accession>